<accession>W6Z0Q0</accession>
<dbReference type="OrthoDB" id="3693399at2759"/>
<evidence type="ECO:0000256" key="1">
    <source>
        <dbReference type="SAM" id="MobiDB-lite"/>
    </source>
</evidence>
<dbReference type="STRING" id="930090.W6Z0Q0"/>
<feature type="region of interest" description="Disordered" evidence="1">
    <location>
        <begin position="316"/>
        <end position="365"/>
    </location>
</feature>
<protein>
    <submittedName>
        <fullName evidence="2">Uncharacterized protein</fullName>
    </submittedName>
</protein>
<dbReference type="Proteomes" id="UP000054032">
    <property type="component" value="Unassembled WGS sequence"/>
</dbReference>
<dbReference type="GeneID" id="19117859"/>
<dbReference type="KEGG" id="bor:COCMIDRAFT_101348"/>
<evidence type="ECO:0000313" key="3">
    <source>
        <dbReference type="Proteomes" id="UP000054032"/>
    </source>
</evidence>
<gene>
    <name evidence="2" type="ORF">COCMIDRAFT_101348</name>
</gene>
<dbReference type="AlphaFoldDB" id="W6Z0Q0"/>
<evidence type="ECO:0000313" key="2">
    <source>
        <dbReference type="EMBL" id="EUC43253.1"/>
    </source>
</evidence>
<proteinExistence type="predicted"/>
<dbReference type="HOGENOM" id="CLU_438033_0_0_1"/>
<organism evidence="2 3">
    <name type="scientific">Bipolaris oryzae ATCC 44560</name>
    <dbReference type="NCBI Taxonomy" id="930090"/>
    <lineage>
        <taxon>Eukaryota</taxon>
        <taxon>Fungi</taxon>
        <taxon>Dikarya</taxon>
        <taxon>Ascomycota</taxon>
        <taxon>Pezizomycotina</taxon>
        <taxon>Dothideomycetes</taxon>
        <taxon>Pleosporomycetidae</taxon>
        <taxon>Pleosporales</taxon>
        <taxon>Pleosporineae</taxon>
        <taxon>Pleosporaceae</taxon>
        <taxon>Bipolaris</taxon>
    </lineage>
</organism>
<dbReference type="RefSeq" id="XP_007690234.1">
    <property type="nucleotide sequence ID" value="XM_007692044.1"/>
</dbReference>
<dbReference type="EMBL" id="KI964035">
    <property type="protein sequence ID" value="EUC43253.1"/>
    <property type="molecule type" value="Genomic_DNA"/>
</dbReference>
<name>W6Z0Q0_COCMI</name>
<reference evidence="2 3" key="1">
    <citation type="journal article" date="2013" name="PLoS Genet.">
        <title>Comparative genome structure, secondary metabolite, and effector coding capacity across Cochliobolus pathogens.</title>
        <authorList>
            <person name="Condon B.J."/>
            <person name="Leng Y."/>
            <person name="Wu D."/>
            <person name="Bushley K.E."/>
            <person name="Ohm R.A."/>
            <person name="Otillar R."/>
            <person name="Martin J."/>
            <person name="Schackwitz W."/>
            <person name="Grimwood J."/>
            <person name="MohdZainudin N."/>
            <person name="Xue C."/>
            <person name="Wang R."/>
            <person name="Manning V.A."/>
            <person name="Dhillon B."/>
            <person name="Tu Z.J."/>
            <person name="Steffenson B.J."/>
            <person name="Salamov A."/>
            <person name="Sun H."/>
            <person name="Lowry S."/>
            <person name="LaButti K."/>
            <person name="Han J."/>
            <person name="Copeland A."/>
            <person name="Lindquist E."/>
            <person name="Barry K."/>
            <person name="Schmutz J."/>
            <person name="Baker S.E."/>
            <person name="Ciuffetti L.M."/>
            <person name="Grigoriev I.V."/>
            <person name="Zhong S."/>
            <person name="Turgeon B.G."/>
        </authorList>
    </citation>
    <scope>NUCLEOTIDE SEQUENCE [LARGE SCALE GENOMIC DNA]</scope>
    <source>
        <strain evidence="2 3">ATCC 44560</strain>
    </source>
</reference>
<keyword evidence="3" id="KW-1185">Reference proteome</keyword>
<feature type="region of interest" description="Disordered" evidence="1">
    <location>
        <begin position="246"/>
        <end position="296"/>
    </location>
</feature>
<sequence length="544" mass="62114">MAPLTQAEIKTILLKSTTTNARQYEYIYLLGLRKLSNRDSRRGLQGFEGVAGDFYNASKDVANVISGRYRSRADLHEKIKTQNNFEEQEVEDLIDKYGPQVWNNGDLGFVTKTDDQGEKDQSYPRHLIYSDESDRVKIRTYTYSLVLQCMFYRLKGRPTNDVAMQAGLPRATSHIPEIVRSSTTPPDPGIATINTISSASSGDKRSRDADHYRVAVAQMVPNTYTGGGSSTSVMLQYTAVDSASTMRRSVTDADEDGQVRETLYPDDPRIPTPPLDQVSSADSDYEEETGGYTIQNKRARYRQGETALTDFKSKQLDESGRRTTRLKRRDYSSPWVGSNRPPVTTVNTGEQEHTETAQERDDDDQTQINQRSMYRAQLALNLPCALDLQTQHTQVLEDTITLIADIRSLDTTLSKSPFDYRNTTYQLFLDQWLSLVAIYLTFRRATDFHDTLAAWNAHILSLPVAERWEKERPYLVARVSFREWRLRNQSSVVPTWSRDITWALLEMLDWPKRGLKTDDIQEMNRRVREFNAGLMAWWGGSPSS</sequence>
<feature type="compositionally biased region" description="Basic and acidic residues" evidence="1">
    <location>
        <begin position="350"/>
        <end position="359"/>
    </location>
</feature>